<comment type="caution">
    <text evidence="1">The sequence shown here is derived from an EMBL/GenBank/DDBJ whole genome shotgun (WGS) entry which is preliminary data.</text>
</comment>
<evidence type="ECO:0008006" key="3">
    <source>
        <dbReference type="Google" id="ProtNLM"/>
    </source>
</evidence>
<evidence type="ECO:0000313" key="1">
    <source>
        <dbReference type="EMBL" id="REF37672.1"/>
    </source>
</evidence>
<accession>A0A3D9V7A6</accession>
<protein>
    <recommendedName>
        <fullName evidence="3">Ribbon-helix-helix CopG family protein</fullName>
    </recommendedName>
</protein>
<dbReference type="OrthoDB" id="9944640at2"/>
<proteinExistence type="predicted"/>
<gene>
    <name evidence="1" type="ORF">DFJ64_3122</name>
</gene>
<dbReference type="EMBL" id="QTUC01000001">
    <property type="protein sequence ID" value="REF37672.1"/>
    <property type="molecule type" value="Genomic_DNA"/>
</dbReference>
<organism evidence="1 2">
    <name type="scientific">Thermasporomyces composti</name>
    <dbReference type="NCBI Taxonomy" id="696763"/>
    <lineage>
        <taxon>Bacteria</taxon>
        <taxon>Bacillati</taxon>
        <taxon>Actinomycetota</taxon>
        <taxon>Actinomycetes</taxon>
        <taxon>Propionibacteriales</taxon>
        <taxon>Nocardioidaceae</taxon>
        <taxon>Thermasporomyces</taxon>
    </lineage>
</organism>
<keyword evidence="2" id="KW-1185">Reference proteome</keyword>
<dbReference type="AlphaFoldDB" id="A0A3D9V7A6"/>
<name>A0A3D9V7A6_THECX</name>
<dbReference type="Proteomes" id="UP000256485">
    <property type="component" value="Unassembled WGS sequence"/>
</dbReference>
<dbReference type="RefSeq" id="WP_115851090.1">
    <property type="nucleotide sequence ID" value="NZ_QTUC01000001.1"/>
</dbReference>
<sequence length="59" mass="6847">MAEQRGEQKTIYVRASDVDLWRRAESYARARRLTMSALIMTALEAYLDQQQGASDRRDP</sequence>
<evidence type="ECO:0000313" key="2">
    <source>
        <dbReference type="Proteomes" id="UP000256485"/>
    </source>
</evidence>
<reference evidence="1 2" key="1">
    <citation type="submission" date="2018-08" db="EMBL/GenBank/DDBJ databases">
        <title>Sequencing the genomes of 1000 actinobacteria strains.</title>
        <authorList>
            <person name="Klenk H.-P."/>
        </authorList>
    </citation>
    <scope>NUCLEOTIDE SEQUENCE [LARGE SCALE GENOMIC DNA]</scope>
    <source>
        <strain evidence="1 2">DSM 22891</strain>
    </source>
</reference>